<keyword evidence="8" id="KW-0067">ATP-binding</keyword>
<dbReference type="InterPro" id="IPR045851">
    <property type="entry name" value="AMP-bd_C_sf"/>
</dbReference>
<keyword evidence="10" id="KW-0443">Lipid metabolism</keyword>
<dbReference type="GO" id="GO:0005524">
    <property type="term" value="F:ATP binding"/>
    <property type="evidence" value="ECO:0007669"/>
    <property type="project" value="UniProtKB-KW"/>
</dbReference>
<evidence type="ECO:0000313" key="20">
    <source>
        <dbReference type="Proteomes" id="UP000255279"/>
    </source>
</evidence>
<dbReference type="Gene3D" id="2.30.38.10">
    <property type="entry name" value="Luciferase, Domain 3"/>
    <property type="match status" value="1"/>
</dbReference>
<dbReference type="InterPro" id="IPR050237">
    <property type="entry name" value="ATP-dep_AMP-bd_enzyme"/>
</dbReference>
<evidence type="ECO:0000313" key="18">
    <source>
        <dbReference type="EMBL" id="STZ13993.1"/>
    </source>
</evidence>
<dbReference type="InterPro" id="IPR000873">
    <property type="entry name" value="AMP-dep_synth/lig_dom"/>
</dbReference>
<dbReference type="InterPro" id="IPR020845">
    <property type="entry name" value="AMP-binding_CS"/>
</dbReference>
<comment type="cofactor">
    <cofactor evidence="1">
        <name>Mg(2+)</name>
        <dbReference type="ChEBI" id="CHEBI:18420"/>
    </cofactor>
</comment>
<evidence type="ECO:0000256" key="2">
    <source>
        <dbReference type="ARBA" id="ARBA00004170"/>
    </source>
</evidence>
<dbReference type="GO" id="GO:0016020">
    <property type="term" value="C:membrane"/>
    <property type="evidence" value="ECO:0007669"/>
    <property type="project" value="UniProtKB-SubCell"/>
</dbReference>
<evidence type="ECO:0000256" key="5">
    <source>
        <dbReference type="ARBA" id="ARBA00022598"/>
    </source>
</evidence>
<evidence type="ECO:0000256" key="3">
    <source>
        <dbReference type="ARBA" id="ARBA00005005"/>
    </source>
</evidence>
<dbReference type="PANTHER" id="PTHR43767:SF8">
    <property type="entry name" value="LONG-CHAIN-FATTY-ACID--COA LIGASE"/>
    <property type="match status" value="1"/>
</dbReference>
<keyword evidence="7" id="KW-0276">Fatty acid metabolism</keyword>
<comment type="similarity">
    <text evidence="4">Belongs to the ATP-dependent AMP-binding enzyme family.</text>
</comment>
<evidence type="ECO:0000256" key="13">
    <source>
        <dbReference type="ARBA" id="ARBA00039545"/>
    </source>
</evidence>
<comment type="pathway">
    <text evidence="3">Lipid metabolism; fatty acid beta-oxidation.</text>
</comment>
<evidence type="ECO:0000256" key="9">
    <source>
        <dbReference type="ARBA" id="ARBA00022842"/>
    </source>
</evidence>
<evidence type="ECO:0000259" key="15">
    <source>
        <dbReference type="Pfam" id="PF00501"/>
    </source>
</evidence>
<organism evidence="17 19">
    <name type="scientific">Moraxella caviae</name>
    <dbReference type="NCBI Taxonomy" id="34060"/>
    <lineage>
        <taxon>Bacteria</taxon>
        <taxon>Pseudomonadati</taxon>
        <taxon>Pseudomonadota</taxon>
        <taxon>Gammaproteobacteria</taxon>
        <taxon>Moraxellales</taxon>
        <taxon>Moraxellaceae</taxon>
        <taxon>Moraxella</taxon>
    </lineage>
</organism>
<dbReference type="InterPro" id="IPR025110">
    <property type="entry name" value="AMP-bd_C"/>
</dbReference>
<comment type="subcellular location">
    <subcellularLocation>
        <location evidence="2">Membrane</location>
        <topology evidence="2">Peripheral membrane protein</topology>
    </subcellularLocation>
</comment>
<keyword evidence="9" id="KW-0460">Magnesium</keyword>
<name>A0A1S9ZVY4_9GAMM</name>
<evidence type="ECO:0000256" key="8">
    <source>
        <dbReference type="ARBA" id="ARBA00022840"/>
    </source>
</evidence>
<reference evidence="17 19" key="1">
    <citation type="submission" date="2017-02" db="EMBL/GenBank/DDBJ databases">
        <title>Draft genome sequence of Moraxella caviae CCUG 355 type strain.</title>
        <authorList>
            <person name="Engstrom-Jakobsson H."/>
            <person name="Salva-Serra F."/>
            <person name="Thorell K."/>
            <person name="Gonzales-Siles L."/>
            <person name="Karlsson R."/>
            <person name="Boulund F."/>
            <person name="Engstrand L."/>
            <person name="Moore E."/>
        </authorList>
    </citation>
    <scope>NUCLEOTIDE SEQUENCE [LARGE SCALE GENOMIC DNA]</scope>
    <source>
        <strain evidence="17 19">CCUG 355</strain>
    </source>
</reference>
<dbReference type="EC" id="6.2.1.3" evidence="12"/>
<evidence type="ECO:0000259" key="16">
    <source>
        <dbReference type="Pfam" id="PF13193"/>
    </source>
</evidence>
<dbReference type="GO" id="GO:0004467">
    <property type="term" value="F:long-chain fatty acid-CoA ligase activity"/>
    <property type="evidence" value="ECO:0007669"/>
    <property type="project" value="UniProtKB-EC"/>
</dbReference>
<dbReference type="RefSeq" id="WP_078277371.1">
    <property type="nucleotide sequence ID" value="NZ_MUXU01000068.1"/>
</dbReference>
<dbReference type="Gene3D" id="3.40.50.980">
    <property type="match status" value="2"/>
</dbReference>
<feature type="domain" description="AMP-dependent synthetase/ligase" evidence="15">
    <location>
        <begin position="42"/>
        <end position="427"/>
    </location>
</feature>
<dbReference type="PANTHER" id="PTHR43767">
    <property type="entry name" value="LONG-CHAIN-FATTY-ACID--COA LIGASE"/>
    <property type="match status" value="1"/>
</dbReference>
<dbReference type="FunFam" id="3.40.50.12780:FF:000003">
    <property type="entry name" value="Long-chain-fatty-acid--CoA ligase FadD"/>
    <property type="match status" value="1"/>
</dbReference>
<protein>
    <recommendedName>
        <fullName evidence="13">Long-chain-fatty-acid--CoA ligase</fullName>
        <ecNumber evidence="12">6.2.1.3</ecNumber>
    </recommendedName>
    <alternativeName>
        <fullName evidence="14">Long-chain acyl-CoA synthetase</fullName>
    </alternativeName>
</protein>
<dbReference type="OrthoDB" id="9803968at2"/>
<dbReference type="EMBL" id="MUXU01000068">
    <property type="protein sequence ID" value="OOR87605.1"/>
    <property type="molecule type" value="Genomic_DNA"/>
</dbReference>
<keyword evidence="6" id="KW-0547">Nucleotide-binding</keyword>
<reference evidence="18 20" key="2">
    <citation type="submission" date="2018-06" db="EMBL/GenBank/DDBJ databases">
        <authorList>
            <consortium name="Pathogen Informatics"/>
            <person name="Doyle S."/>
        </authorList>
    </citation>
    <scope>NUCLEOTIDE SEQUENCE [LARGE SCALE GENOMIC DNA]</scope>
    <source>
        <strain evidence="18 20">NCTC10293</strain>
    </source>
</reference>
<dbReference type="Pfam" id="PF00501">
    <property type="entry name" value="AMP-binding"/>
    <property type="match status" value="1"/>
</dbReference>
<accession>A0A1S9ZVY4</accession>
<dbReference type="Proteomes" id="UP000255279">
    <property type="component" value="Unassembled WGS sequence"/>
</dbReference>
<dbReference type="PROSITE" id="PS00455">
    <property type="entry name" value="AMP_BINDING"/>
    <property type="match status" value="1"/>
</dbReference>
<dbReference type="EMBL" id="UGQE01000004">
    <property type="protein sequence ID" value="STZ13993.1"/>
    <property type="molecule type" value="Genomic_DNA"/>
</dbReference>
<evidence type="ECO:0000256" key="14">
    <source>
        <dbReference type="ARBA" id="ARBA00042773"/>
    </source>
</evidence>
<evidence type="ECO:0000256" key="7">
    <source>
        <dbReference type="ARBA" id="ARBA00022832"/>
    </source>
</evidence>
<keyword evidence="11" id="KW-0472">Membrane</keyword>
<sequence length="566" mass="62564">MTAKTFTTPKDRPWVKTYAEEGLQIDLTLPDDVNSLVDMFENFGKHGDKIAFTCMDKSITYRELDQYSRQIAAYLQSLGLVKGDKVAVMMPNILQYPIAMMGVVRAGLTLVNVNPLYTSHELEHQLNDSEAKALFIVENFAHTFEKVQNKGQVKHVIVTSLGDMLGFKGIIVNAVVRYVKKMVPAWNIPNHVTFKDALNKVPASNYQRPQLSLDDIAVLQYTGGTTGVAKGAMLTHANLVANVEQCMTFVSKIFSGNEAHGQYIATALPLYHIFSFTVSLLGAKMGFSMLLITNPRDLNAVTKDFGKYRPAFFPAVNTLFNALAHHDGFRALDHSNLRLSLGGGMSVLSNTAAEWEKLTGNYIVEGYGLSETAPVLTLNPPGQYTGKIGLPFPATDILILDDDGNEVPLGEAGEICAKGPQVMKGYWKRDDETAKVMTKDGYFRTGDIGVMDERGFIKIVDRKKDMVLVSGFNVYPNEVEDVMTAHPKVLECGVIGVPDEHSGEAVKIFIVKKDASLTEQEVKAWAKENLTGYKRPKSIEFIDELPKSNVGKILRKDLRKLEADKA</sequence>
<dbReference type="STRING" id="34060.B0181_10110"/>
<keyword evidence="19" id="KW-1185">Reference proteome</keyword>
<evidence type="ECO:0000256" key="12">
    <source>
        <dbReference type="ARBA" id="ARBA00026121"/>
    </source>
</evidence>
<evidence type="ECO:0000256" key="10">
    <source>
        <dbReference type="ARBA" id="ARBA00023098"/>
    </source>
</evidence>
<evidence type="ECO:0000256" key="4">
    <source>
        <dbReference type="ARBA" id="ARBA00006432"/>
    </source>
</evidence>
<evidence type="ECO:0000313" key="19">
    <source>
        <dbReference type="Proteomes" id="UP000190435"/>
    </source>
</evidence>
<dbReference type="Pfam" id="PF13193">
    <property type="entry name" value="AMP-binding_C"/>
    <property type="match status" value="1"/>
</dbReference>
<evidence type="ECO:0000256" key="6">
    <source>
        <dbReference type="ARBA" id="ARBA00022741"/>
    </source>
</evidence>
<gene>
    <name evidence="18" type="primary">fadD_3</name>
    <name evidence="17" type="ORF">B0181_10110</name>
    <name evidence="18" type="ORF">NCTC10293_01579</name>
</gene>
<dbReference type="CDD" id="cd05936">
    <property type="entry name" value="FC-FACS_FadD_like"/>
    <property type="match status" value="1"/>
</dbReference>
<dbReference type="Proteomes" id="UP000190435">
    <property type="component" value="Unassembled WGS sequence"/>
</dbReference>
<dbReference type="FunFam" id="3.30.300.30:FF:000006">
    <property type="entry name" value="Long-chain-fatty-acid--CoA ligase FadD"/>
    <property type="match status" value="1"/>
</dbReference>
<keyword evidence="5 17" id="KW-0436">Ligase</keyword>
<dbReference type="SUPFAM" id="SSF56801">
    <property type="entry name" value="Acetyl-CoA synthetase-like"/>
    <property type="match status" value="1"/>
</dbReference>
<feature type="domain" description="AMP-binding enzyme C-terminal" evidence="16">
    <location>
        <begin position="478"/>
        <end position="552"/>
    </location>
</feature>
<proteinExistence type="inferred from homology"/>
<evidence type="ECO:0000256" key="1">
    <source>
        <dbReference type="ARBA" id="ARBA00001946"/>
    </source>
</evidence>
<dbReference type="AlphaFoldDB" id="A0A1S9ZVY4"/>
<evidence type="ECO:0000256" key="11">
    <source>
        <dbReference type="ARBA" id="ARBA00023136"/>
    </source>
</evidence>
<dbReference type="Gene3D" id="3.30.300.30">
    <property type="match status" value="1"/>
</dbReference>
<evidence type="ECO:0000313" key="17">
    <source>
        <dbReference type="EMBL" id="OOR87605.1"/>
    </source>
</evidence>